<reference evidence="1 2" key="1">
    <citation type="submission" date="2023-09" db="EMBL/GenBank/DDBJ databases">
        <authorList>
            <person name="Rey-Velasco X."/>
        </authorList>
    </citation>
    <scope>NUCLEOTIDE SEQUENCE [LARGE SCALE GENOMIC DNA]</scope>
    <source>
        <strain evidence="1 2">W335</strain>
    </source>
</reference>
<dbReference type="EMBL" id="JAVRIB010000008">
    <property type="protein sequence ID" value="MDT0635088.1"/>
    <property type="molecule type" value="Genomic_DNA"/>
</dbReference>
<proteinExistence type="predicted"/>
<accession>A0ABU3C0J5</accession>
<dbReference type="RefSeq" id="WP_311652939.1">
    <property type="nucleotide sequence ID" value="NZ_JAVRIB010000008.1"/>
</dbReference>
<gene>
    <name evidence="1" type="ORF">RM532_08960</name>
</gene>
<name>A0ABU3C0J5_9GAMM</name>
<evidence type="ECO:0000313" key="1">
    <source>
        <dbReference type="EMBL" id="MDT0635088.1"/>
    </source>
</evidence>
<evidence type="ECO:0008006" key="3">
    <source>
        <dbReference type="Google" id="ProtNLM"/>
    </source>
</evidence>
<dbReference type="Proteomes" id="UP001251857">
    <property type="component" value="Unassembled WGS sequence"/>
</dbReference>
<sequence>MNPGINADQLREYVIEPVLSYLHLYSPEAVELLILTAAHESAGGHYLHQVGGGPALGIYQMEPATHDDIWRNYLEYRHDLDDAVNTWRLVGAPWNDGDPRPTEMTGNLYYATAMARIHYLRVPKPLPAADDLDGLAGYWKAHYNTFAGAGTVAQAREHYRAYVGLA</sequence>
<evidence type="ECO:0000313" key="2">
    <source>
        <dbReference type="Proteomes" id="UP001251857"/>
    </source>
</evidence>
<comment type="caution">
    <text evidence="1">The sequence shown here is derived from an EMBL/GenBank/DDBJ whole genome shotgun (WGS) entry which is preliminary data.</text>
</comment>
<protein>
    <recommendedName>
        <fullName evidence="3">Transglycosylase SLT domain-containing protein</fullName>
    </recommendedName>
</protein>
<organism evidence="1 2">
    <name type="scientific">Spectribacter hydrogenoxidans</name>
    <dbReference type="NCBI Taxonomy" id="3075608"/>
    <lineage>
        <taxon>Bacteria</taxon>
        <taxon>Pseudomonadati</taxon>
        <taxon>Pseudomonadota</taxon>
        <taxon>Gammaproteobacteria</taxon>
        <taxon>Salinisphaerales</taxon>
        <taxon>Salinisphaeraceae</taxon>
        <taxon>Spectribacter</taxon>
    </lineage>
</organism>
<keyword evidence="2" id="KW-1185">Reference proteome</keyword>